<evidence type="ECO:0000313" key="3">
    <source>
        <dbReference type="Proteomes" id="UP000654370"/>
    </source>
</evidence>
<proteinExistence type="predicted"/>
<dbReference type="PANTHER" id="PTHR37848:SF1">
    <property type="entry name" value="SUN DOMAIN-CONTAINING PROTEIN"/>
    <property type="match status" value="1"/>
</dbReference>
<dbReference type="AlphaFoldDB" id="A0A8H7UA32"/>
<dbReference type="PANTHER" id="PTHR37848">
    <property type="entry name" value="EXPRESSED PROTEIN"/>
    <property type="match status" value="1"/>
</dbReference>
<dbReference type="EMBL" id="JAEPQZ010000008">
    <property type="protein sequence ID" value="KAG2177936.1"/>
    <property type="molecule type" value="Genomic_DNA"/>
</dbReference>
<keyword evidence="1" id="KW-1133">Transmembrane helix</keyword>
<name>A0A8H7UA32_MORIS</name>
<protein>
    <submittedName>
        <fullName evidence="2">Uncharacterized protein</fullName>
    </submittedName>
</protein>
<dbReference type="Proteomes" id="UP000654370">
    <property type="component" value="Unassembled WGS sequence"/>
</dbReference>
<evidence type="ECO:0000313" key="2">
    <source>
        <dbReference type="EMBL" id="KAG2177936.1"/>
    </source>
</evidence>
<sequence length="357" mass="41227">MAREKIPTPTNYNADSVISGASAPSVDELIENAEQSKVPPPSYNSGVVHNEQPVYDFAGYDSHVSTLTAAEPSIVEYHANEEDNSVYAPLLGNAVGDVNMEEYVDLTQPPEYAPYRATYKMKKKGVVSRDHHINEDGEALFRFLLDHNSPPAMSIKVRGYHDETRWRTETHRNSDGTTREEQHSYTEQVTDFDFAVDVSQYVSPTCAAMYVEPDKKTGKTKTVRQLCDDYVKEKGQFKELEMRKSIDWNYKELTQAILYAIRHQGYHHTVDITFPLQNNRVTVKCNSKLSELYDSWWFKAILVVTCLWLIAIPTFYVMRKKFGHKNLKSEWQMKISEEQWYQQHVYEVLAQVQCRSI</sequence>
<gene>
    <name evidence="2" type="ORF">INT43_003183</name>
</gene>
<organism evidence="2 3">
    <name type="scientific">Mortierella isabellina</name>
    <name type="common">Filamentous fungus</name>
    <name type="synonym">Umbelopsis isabellina</name>
    <dbReference type="NCBI Taxonomy" id="91625"/>
    <lineage>
        <taxon>Eukaryota</taxon>
        <taxon>Fungi</taxon>
        <taxon>Fungi incertae sedis</taxon>
        <taxon>Mucoromycota</taxon>
        <taxon>Mucoromycotina</taxon>
        <taxon>Umbelopsidomycetes</taxon>
        <taxon>Umbelopsidales</taxon>
        <taxon>Umbelopsidaceae</taxon>
        <taxon>Umbelopsis</taxon>
    </lineage>
</organism>
<dbReference type="OrthoDB" id="203796at2759"/>
<reference evidence="2" key="1">
    <citation type="submission" date="2020-12" db="EMBL/GenBank/DDBJ databases">
        <title>Metabolic potential, ecology and presence of endohyphal bacteria is reflected in genomic diversity of Mucoromycotina.</title>
        <authorList>
            <person name="Muszewska A."/>
            <person name="Okrasinska A."/>
            <person name="Steczkiewicz K."/>
            <person name="Drgas O."/>
            <person name="Orlowska M."/>
            <person name="Perlinska-Lenart U."/>
            <person name="Aleksandrzak-Piekarczyk T."/>
            <person name="Szatraj K."/>
            <person name="Zielenkiewicz U."/>
            <person name="Pilsyk S."/>
            <person name="Malc E."/>
            <person name="Mieczkowski P."/>
            <person name="Kruszewska J.S."/>
            <person name="Biernat P."/>
            <person name="Pawlowska J."/>
        </authorList>
    </citation>
    <scope>NUCLEOTIDE SEQUENCE</scope>
    <source>
        <strain evidence="2">WA0000067209</strain>
    </source>
</reference>
<keyword evidence="1" id="KW-0812">Transmembrane</keyword>
<comment type="caution">
    <text evidence="2">The sequence shown here is derived from an EMBL/GenBank/DDBJ whole genome shotgun (WGS) entry which is preliminary data.</text>
</comment>
<accession>A0A8H7UA32</accession>
<feature type="transmembrane region" description="Helical" evidence="1">
    <location>
        <begin position="296"/>
        <end position="318"/>
    </location>
</feature>
<evidence type="ECO:0000256" key="1">
    <source>
        <dbReference type="SAM" id="Phobius"/>
    </source>
</evidence>
<keyword evidence="1" id="KW-0472">Membrane</keyword>
<keyword evidence="3" id="KW-1185">Reference proteome</keyword>